<sequence length="165" mass="19112">MDTITDFYSRGLTAGNMLILLSVVLFFLLLYLCIKKTPFRKGIAIVVLVQALLFSALAFKFYQGVNDWRQKKVKNESVYNTEIEKNEDFRTETKFRITVEIATVLIALFMLLRADADSRKQGIGYALIICASLMFFIDLFIWMKLSDYIAELKLLRHNSSIEHLH</sequence>
<accession>A0A1H7TLT6</accession>
<reference evidence="3" key="1">
    <citation type="submission" date="2016-10" db="EMBL/GenBank/DDBJ databases">
        <authorList>
            <person name="Varghese N."/>
            <person name="Submissions S."/>
        </authorList>
    </citation>
    <scope>NUCLEOTIDE SEQUENCE [LARGE SCALE GENOMIC DNA]</scope>
    <source>
        <strain evidence="3">DSM 18733</strain>
    </source>
</reference>
<gene>
    <name evidence="2" type="ORF">SAMN05661044_03586</name>
</gene>
<dbReference type="AlphaFoldDB" id="A0A1H7TLT6"/>
<name>A0A1H7TLT6_OLID1</name>
<protein>
    <submittedName>
        <fullName evidence="2">Uncharacterized protein</fullName>
    </submittedName>
</protein>
<feature type="transmembrane region" description="Helical" evidence="1">
    <location>
        <begin position="124"/>
        <end position="143"/>
    </location>
</feature>
<dbReference type="EMBL" id="FOAF01000004">
    <property type="protein sequence ID" value="SEL85648.1"/>
    <property type="molecule type" value="Genomic_DNA"/>
</dbReference>
<dbReference type="STRING" id="407022.SAMN05661044_03586"/>
<evidence type="ECO:0000256" key="1">
    <source>
        <dbReference type="SAM" id="Phobius"/>
    </source>
</evidence>
<keyword evidence="1" id="KW-0812">Transmembrane</keyword>
<feature type="transmembrane region" description="Helical" evidence="1">
    <location>
        <begin position="95"/>
        <end position="112"/>
    </location>
</feature>
<feature type="transmembrane region" description="Helical" evidence="1">
    <location>
        <begin position="12"/>
        <end position="31"/>
    </location>
</feature>
<dbReference type="RefSeq" id="WP_093326880.1">
    <property type="nucleotide sequence ID" value="NZ_FOAF01000004.1"/>
</dbReference>
<organism evidence="2 3">
    <name type="scientific">Olivibacter domesticus</name>
    <name type="common">Pseudosphingobacterium domesticum</name>
    <dbReference type="NCBI Taxonomy" id="407022"/>
    <lineage>
        <taxon>Bacteria</taxon>
        <taxon>Pseudomonadati</taxon>
        <taxon>Bacteroidota</taxon>
        <taxon>Sphingobacteriia</taxon>
        <taxon>Sphingobacteriales</taxon>
        <taxon>Sphingobacteriaceae</taxon>
        <taxon>Olivibacter</taxon>
    </lineage>
</organism>
<keyword evidence="1" id="KW-1133">Transmembrane helix</keyword>
<evidence type="ECO:0000313" key="2">
    <source>
        <dbReference type="EMBL" id="SEL85648.1"/>
    </source>
</evidence>
<keyword evidence="1" id="KW-0472">Membrane</keyword>
<evidence type="ECO:0000313" key="3">
    <source>
        <dbReference type="Proteomes" id="UP000199421"/>
    </source>
</evidence>
<feature type="transmembrane region" description="Helical" evidence="1">
    <location>
        <begin position="43"/>
        <end position="62"/>
    </location>
</feature>
<dbReference type="Proteomes" id="UP000199421">
    <property type="component" value="Unassembled WGS sequence"/>
</dbReference>
<keyword evidence="3" id="KW-1185">Reference proteome</keyword>
<proteinExistence type="predicted"/>